<dbReference type="Pfam" id="PF03797">
    <property type="entry name" value="Autotransporter"/>
    <property type="match status" value="1"/>
</dbReference>
<dbReference type="InterPro" id="IPR043990">
    <property type="entry name" value="AC_1"/>
</dbReference>
<dbReference type="InterPro" id="IPR012332">
    <property type="entry name" value="Autotransporter_pectin_lyase_C"/>
</dbReference>
<dbReference type="PROSITE" id="PS51208">
    <property type="entry name" value="AUTOTRANSPORTER"/>
    <property type="match status" value="1"/>
</dbReference>
<feature type="domain" description="Autotransporter" evidence="2">
    <location>
        <begin position="582"/>
        <end position="868"/>
    </location>
</feature>
<name>A0AAW5W113_9BURK</name>
<dbReference type="PANTHER" id="PTHR35037:SF3">
    <property type="entry name" value="C-TERMINAL REGION OF AIDA-LIKE PROTEIN"/>
    <property type="match status" value="1"/>
</dbReference>
<dbReference type="Gene3D" id="2.40.128.130">
    <property type="entry name" value="Autotransporter beta-domain"/>
    <property type="match status" value="1"/>
</dbReference>
<dbReference type="CDD" id="cd01344">
    <property type="entry name" value="PL2_Passenger_AT"/>
    <property type="match status" value="1"/>
</dbReference>
<dbReference type="Proteomes" id="UP001208074">
    <property type="component" value="Unassembled WGS sequence"/>
</dbReference>
<dbReference type="InterPro" id="IPR051551">
    <property type="entry name" value="Autotransporter_adhesion"/>
</dbReference>
<dbReference type="Pfam" id="PF18883">
    <property type="entry name" value="AC_1"/>
    <property type="match status" value="1"/>
</dbReference>
<dbReference type="InterPro" id="IPR005546">
    <property type="entry name" value="Autotransporte_beta"/>
</dbReference>
<comment type="caution">
    <text evidence="3">The sequence shown here is derived from an EMBL/GenBank/DDBJ whole genome shotgun (WGS) entry which is preliminary data.</text>
</comment>
<accession>A0AAW5W113</accession>
<dbReference type="NCBIfam" id="TIGR01414">
    <property type="entry name" value="autotrans_barl"/>
    <property type="match status" value="1"/>
</dbReference>
<dbReference type="InterPro" id="IPR006315">
    <property type="entry name" value="OM_autotransptr_brl_dom"/>
</dbReference>
<dbReference type="SUPFAM" id="SSF103515">
    <property type="entry name" value="Autotransporter"/>
    <property type="match status" value="1"/>
</dbReference>
<dbReference type="InterPro" id="IPR011050">
    <property type="entry name" value="Pectin_lyase_fold/virulence"/>
</dbReference>
<dbReference type="PANTHER" id="PTHR35037">
    <property type="entry name" value="C-TERMINAL REGION OF AIDA-LIKE PROTEIN"/>
    <property type="match status" value="1"/>
</dbReference>
<dbReference type="AlphaFoldDB" id="A0AAW5W113"/>
<proteinExistence type="predicted"/>
<evidence type="ECO:0000313" key="3">
    <source>
        <dbReference type="EMBL" id="MCX5566092.1"/>
    </source>
</evidence>
<dbReference type="Gene3D" id="2.160.20.20">
    <property type="match status" value="1"/>
</dbReference>
<organism evidence="3 4">
    <name type="scientific">Alcaligenes phenolicus</name>
    <dbReference type="NCBI Taxonomy" id="232846"/>
    <lineage>
        <taxon>Bacteria</taxon>
        <taxon>Pseudomonadati</taxon>
        <taxon>Pseudomonadota</taxon>
        <taxon>Betaproteobacteria</taxon>
        <taxon>Burkholderiales</taxon>
        <taxon>Alcaligenaceae</taxon>
        <taxon>Alcaligenes</taxon>
    </lineage>
</organism>
<evidence type="ECO:0000256" key="1">
    <source>
        <dbReference type="SAM" id="MobiDB-lite"/>
    </source>
</evidence>
<evidence type="ECO:0000313" key="4">
    <source>
        <dbReference type="Proteomes" id="UP001208074"/>
    </source>
</evidence>
<reference evidence="3" key="1">
    <citation type="submission" date="2022-11" db="EMBL/GenBank/DDBJ databases">
        <title>Biodiversity and phylogenetic relationships of bacteria.</title>
        <authorList>
            <person name="Machado R.A.R."/>
            <person name="Bhat A."/>
            <person name="Loulou A."/>
            <person name="Kallel S."/>
        </authorList>
    </citation>
    <scope>NUCLEOTIDE SEQUENCE</scope>
    <source>
        <strain evidence="3">DSM 16503</strain>
    </source>
</reference>
<gene>
    <name evidence="3" type="ORF">OSH02_12020</name>
</gene>
<dbReference type="SMART" id="SM00869">
    <property type="entry name" value="Autotransporter"/>
    <property type="match status" value="1"/>
</dbReference>
<dbReference type="EMBL" id="JAPKNB010000008">
    <property type="protein sequence ID" value="MCX5566092.1"/>
    <property type="molecule type" value="Genomic_DNA"/>
</dbReference>
<sequence>MPANHGGKPLQDYATVTFHRTAANTHGYAQFSNQIVFQDVFITVEGSQSDGVTVRNWGPQVDFNNLSIRASGISGDGINVGRDNSNGQVRVHQNATIESVQGIGVRAVASEQDDKAHIITFNGNSTIKTYGNGGNDAGHAVFAGTQSKGCGPFGLPFFDCKANGRAEVNLLGDSDKLHTISTEGVAAHGLYASGKGTIVANNIQVQTQADNAHGLAVNRINDRFYYKSNDQGSQDYAGSIELRGNVAVTVQGANAYAFHADSGSELSGQDSEGKVASIRSFDSSLGTVVADKVYLVQGNMLATRSGLIDLHMGNGSQFTGTSAIDQNGVLNLQLAGPNSSWAMTGDSSLSSLTLANGARLRPQNANSPAPGNHTLTGTVNSQKGIIDLSQNALAGDTLTIDGDYIGDQGQILINSVLQDDQSVTDQLIITGNASGESSLRVTNLGGTGAQTAQGIRVIEVQGQSGANFTLEGDYLHQGEQSVVAGAYAYKLRKGQVANAEGDWFLRSELKAIDPGPGPGPDPDPDPDPQPLYNAGAPINEVYPQLLLSLNTLPTLQQRLGQRYWSLTDSTLQGTASFSDDASPRALNGTWLRVEGEHSKMKPRQSTTDSRYDMDTFKLQLGLDRVVKETASGRLLAGASFLYGHGKADVSSPHGDGNIKTDSYGLAASLTWFAQQGFYVDGQAQYNWFDSKLHSSLAGKDLADGKNKGKGYALSLEAGQKLALSERWSLTPQAQVQYNKVDFDDFTTQWSSGNSEVSLKKGESVRARLGVSIDFQDTGENRQGQRTHSNFYGILNLYNEFSDKTKVRVSGTDLSHQQERLWASLGVGGAYSWDNNKYAIYGEGSVNSSVKHFGDSYGYKGTLGFRFRW</sequence>
<dbReference type="GO" id="GO:0019867">
    <property type="term" value="C:outer membrane"/>
    <property type="evidence" value="ECO:0007669"/>
    <property type="project" value="InterPro"/>
</dbReference>
<evidence type="ECO:0000259" key="2">
    <source>
        <dbReference type="PROSITE" id="PS51208"/>
    </source>
</evidence>
<dbReference type="SUPFAM" id="SSF51126">
    <property type="entry name" value="Pectin lyase-like"/>
    <property type="match status" value="1"/>
</dbReference>
<dbReference type="RefSeq" id="WP_266140726.1">
    <property type="nucleotide sequence ID" value="NZ_JAPKNB010000008.1"/>
</dbReference>
<feature type="region of interest" description="Disordered" evidence="1">
    <location>
        <begin position="509"/>
        <end position="535"/>
    </location>
</feature>
<protein>
    <submittedName>
        <fullName evidence="3">Autotransporter outer membrane beta-barrel domain-containing protein</fullName>
    </submittedName>
</protein>
<dbReference type="InterPro" id="IPR036709">
    <property type="entry name" value="Autotransporte_beta_dom_sf"/>
</dbReference>